<feature type="region of interest" description="Disordered" evidence="1">
    <location>
        <begin position="100"/>
        <end position="139"/>
    </location>
</feature>
<dbReference type="AlphaFoldDB" id="A0A6J4SY95"/>
<accession>A0A6J4SY95</accession>
<evidence type="ECO:0000256" key="1">
    <source>
        <dbReference type="SAM" id="MobiDB-lite"/>
    </source>
</evidence>
<feature type="region of interest" description="Disordered" evidence="1">
    <location>
        <begin position="16"/>
        <end position="85"/>
    </location>
</feature>
<reference evidence="2" key="1">
    <citation type="submission" date="2020-02" db="EMBL/GenBank/DDBJ databases">
        <authorList>
            <person name="Meier V. D."/>
        </authorList>
    </citation>
    <scope>NUCLEOTIDE SEQUENCE</scope>
    <source>
        <strain evidence="2">AVDCRST_MAG13</strain>
    </source>
</reference>
<dbReference type="EMBL" id="CADCVO010000430">
    <property type="protein sequence ID" value="CAA9508951.1"/>
    <property type="molecule type" value="Genomic_DNA"/>
</dbReference>
<sequence length="139" mass="14645">LAPLVTSSVPSGCAQTLVARRPPAAPPRRRRVPSGSVLKTFGVRDEPPRWTTTTRPSASTVRSAGSSRAMEACTPVAGGEAPPPASVQVRVVRSWALAEAGSARRTRTRRARRGTGMPPRRFAGPEVTRRPVGGVAFAP</sequence>
<gene>
    <name evidence="2" type="ORF">AVDCRST_MAG13-2704</name>
</gene>
<feature type="compositionally biased region" description="Basic residues" evidence="1">
    <location>
        <begin position="104"/>
        <end position="113"/>
    </location>
</feature>
<proteinExistence type="predicted"/>
<evidence type="ECO:0000313" key="2">
    <source>
        <dbReference type="EMBL" id="CAA9508951.1"/>
    </source>
</evidence>
<protein>
    <submittedName>
        <fullName evidence="2">Uncharacterized protein</fullName>
    </submittedName>
</protein>
<feature type="compositionally biased region" description="Polar residues" evidence="1">
    <location>
        <begin position="50"/>
        <end position="66"/>
    </location>
</feature>
<feature type="non-terminal residue" evidence="2">
    <location>
        <position position="1"/>
    </location>
</feature>
<name>A0A6J4SY95_9ACTN</name>
<organism evidence="2">
    <name type="scientific">uncultured Solirubrobacteraceae bacterium</name>
    <dbReference type="NCBI Taxonomy" id="1162706"/>
    <lineage>
        <taxon>Bacteria</taxon>
        <taxon>Bacillati</taxon>
        <taxon>Actinomycetota</taxon>
        <taxon>Thermoleophilia</taxon>
        <taxon>Solirubrobacterales</taxon>
        <taxon>Solirubrobacteraceae</taxon>
        <taxon>environmental samples</taxon>
    </lineage>
</organism>